<evidence type="ECO:0000313" key="3">
    <source>
        <dbReference type="EnsemblPlants" id="TraesCS7A02G174000.1.cds1"/>
    </source>
</evidence>
<dbReference type="Gramene" id="TraesCS7A03G0409200.1">
    <property type="protein sequence ID" value="TraesCS7A03G0409200.1.CDS1"/>
    <property type="gene ID" value="TraesCS7A03G0409200"/>
</dbReference>
<keyword evidence="1" id="KW-0812">Transmembrane</keyword>
<keyword evidence="4" id="KW-1185">Reference proteome</keyword>
<protein>
    <recommendedName>
        <fullName evidence="2">DUF4220 domain-containing protein</fullName>
    </recommendedName>
</protein>
<evidence type="ECO:0000259" key="2">
    <source>
        <dbReference type="Pfam" id="PF13968"/>
    </source>
</evidence>
<feature type="transmembrane region" description="Helical" evidence="1">
    <location>
        <begin position="484"/>
        <end position="503"/>
    </location>
</feature>
<dbReference type="PANTHER" id="PTHR31325">
    <property type="entry name" value="OS01G0798800 PROTEIN-RELATED"/>
    <property type="match status" value="1"/>
</dbReference>
<dbReference type="InterPro" id="IPR007658">
    <property type="entry name" value="DUF594"/>
</dbReference>
<evidence type="ECO:0000313" key="4">
    <source>
        <dbReference type="Proteomes" id="UP000019116"/>
    </source>
</evidence>
<dbReference type="Pfam" id="PF04578">
    <property type="entry name" value="DUF594"/>
    <property type="match status" value="1"/>
</dbReference>
<feature type="transmembrane region" description="Helical" evidence="1">
    <location>
        <begin position="449"/>
        <end position="478"/>
    </location>
</feature>
<dbReference type="KEGG" id="taes:123151398"/>
<dbReference type="RefSeq" id="XP_044427056.1">
    <property type="nucleotide sequence ID" value="XM_044571121.1"/>
</dbReference>
<feature type="domain" description="DUF4220" evidence="2">
    <location>
        <begin position="148"/>
        <end position="538"/>
    </location>
</feature>
<dbReference type="Gramene" id="TraesCS7A02G174000.1">
    <property type="protein sequence ID" value="TraesCS7A02G174000.1.cds1"/>
    <property type="gene ID" value="TraesCS7A02G174000"/>
</dbReference>
<dbReference type="STRING" id="4565.A0A3B6RFC9"/>
<dbReference type="OrthoDB" id="666337at2759"/>
<name>A0A3B6RFC9_WHEAT</name>
<feature type="transmembrane region" description="Helical" evidence="1">
    <location>
        <begin position="42"/>
        <end position="61"/>
    </location>
</feature>
<proteinExistence type="predicted"/>
<organism evidence="3">
    <name type="scientific">Triticum aestivum</name>
    <name type="common">Wheat</name>
    <dbReference type="NCBI Taxonomy" id="4565"/>
    <lineage>
        <taxon>Eukaryota</taxon>
        <taxon>Viridiplantae</taxon>
        <taxon>Streptophyta</taxon>
        <taxon>Embryophyta</taxon>
        <taxon>Tracheophyta</taxon>
        <taxon>Spermatophyta</taxon>
        <taxon>Magnoliopsida</taxon>
        <taxon>Liliopsida</taxon>
        <taxon>Poales</taxon>
        <taxon>Poaceae</taxon>
        <taxon>BOP clade</taxon>
        <taxon>Pooideae</taxon>
        <taxon>Triticodae</taxon>
        <taxon>Triticeae</taxon>
        <taxon>Triticinae</taxon>
        <taxon>Triticum</taxon>
    </lineage>
</organism>
<keyword evidence="1" id="KW-1133">Transmembrane helix</keyword>
<evidence type="ECO:0000256" key="1">
    <source>
        <dbReference type="SAM" id="Phobius"/>
    </source>
</evidence>
<dbReference type="Proteomes" id="UP000019116">
    <property type="component" value="Chromosome 7A"/>
</dbReference>
<dbReference type="Pfam" id="PF13968">
    <property type="entry name" value="DUF4220"/>
    <property type="match status" value="1"/>
</dbReference>
<reference evidence="3" key="2">
    <citation type="submission" date="2018-10" db="UniProtKB">
        <authorList>
            <consortium name="EnsemblPlants"/>
        </authorList>
    </citation>
    <scope>IDENTIFICATION</scope>
</reference>
<dbReference type="InterPro" id="IPR025315">
    <property type="entry name" value="DUF4220"/>
</dbReference>
<gene>
    <name evidence="3" type="primary">LOC123151398</name>
</gene>
<reference evidence="3" key="1">
    <citation type="submission" date="2018-08" db="EMBL/GenBank/DDBJ databases">
        <authorList>
            <person name="Rossello M."/>
        </authorList>
    </citation>
    <scope>NUCLEOTIDE SEQUENCE [LARGE SCALE GENOMIC DNA]</scope>
    <source>
        <strain evidence="3">cv. Chinese Spring</strain>
    </source>
</reference>
<dbReference type="EnsemblPlants" id="TraesCS7A02G174000.1">
    <property type="protein sequence ID" value="TraesCS7A02G174000.1.cds1"/>
    <property type="gene ID" value="TraesCS7A02G174000"/>
</dbReference>
<sequence length="823" mass="91548">MTMGLLAGDGGGGGLGYNTSCGKTSGLVWNLTSSYADQSNEASMMSATVIMFLLAALFFNLNLFSGLSDTSAILDPKVRVVLSKALSLFLPVMSYLFSEAKNAGGLACGGAAAPELPLRARLILTWMLLVELLRNKVEEIRMQRGDDGWHRGTVERAGRVVWLGSLVFFNLRGAGRKSVLGILWLLCVAKLVQRVTFTLVGKNSLAYGKNARLIISYMHHVPHHQPLQQQHGDDADHGDELLQRCRYAVMGEDKLVNKPTPAGYSVTSDITTAPTTTTVGKIWRLAEDDPFLASVDQDGRLRRLCLSFALFKLLRRSFEHLPPMSEAETRDCRSLIFFEGGLYCSSKRSNRSNGQGEDEKAVAAAEELFQVMKDETIFLSEYYHSVVPVALASPFFLLANYLLLPAMVLLLCLVIVVLCGNGDVPFAFHSLRSDNYSVSFGVLRMARCLLTRVLSSPSVFFSTIDLSITLLLFLVLVYEQVWEFVVFLFSNWFLVSMLHGYAAKPRWRRSATFNWAIRRMLWVRSKMSHPDITMRQFSALRSCRLSRQLRMVPAVSLTLPTIPVPKEVKHSIAEYLLLSATSLQEEDDCDPTATRRGLLSNGQLAVAEYAELRRACKSESIAEVILAWHIATCLFEEKFPSPHASPSRDMVVATTLSRYCAYLVAFHPELLPENEESTERVFEIMEEDLRRTVGFWRYHLPAAVAPLLGSGYEQIMRLEERPNLAQALEMAEMSALQRGAILERALEKEAKCAAGVEGMWKVLADLWVQLMVYVAPSGGEEHVMGHAKVLPEGGEFVTVLWALATHTGMRRAAPVAVGSMEHV</sequence>
<dbReference type="GeneID" id="123151398"/>
<keyword evidence="1" id="KW-0472">Membrane</keyword>
<dbReference type="AlphaFoldDB" id="A0A3B6RFC9"/>
<dbReference type="OMA" id="SATFNWA"/>
<accession>A0A3B6RFC9</accession>